<dbReference type="EMBL" id="CP021108">
    <property type="protein sequence ID" value="ARP81803.1"/>
    <property type="molecule type" value="Genomic_DNA"/>
</dbReference>
<comment type="similarity">
    <text evidence="1">Belongs to the UPF0065 (bug) family.</text>
</comment>
<organism evidence="2 3">
    <name type="scientific">Bordetella genomosp. 8</name>
    <dbReference type="NCBI Taxonomy" id="1416806"/>
    <lineage>
        <taxon>Bacteria</taxon>
        <taxon>Pseudomonadati</taxon>
        <taxon>Pseudomonadota</taxon>
        <taxon>Betaproteobacteria</taxon>
        <taxon>Burkholderiales</taxon>
        <taxon>Alcaligenaceae</taxon>
        <taxon>Bordetella</taxon>
    </lineage>
</organism>
<dbReference type="Gene3D" id="3.40.190.10">
    <property type="entry name" value="Periplasmic binding protein-like II"/>
    <property type="match status" value="1"/>
</dbReference>
<proteinExistence type="inferred from homology"/>
<protein>
    <submittedName>
        <fullName evidence="2">Uncharacterized protein</fullName>
    </submittedName>
</protein>
<gene>
    <name evidence="2" type="ORF">CAL12_13920</name>
</gene>
<dbReference type="InterPro" id="IPR005064">
    <property type="entry name" value="BUG"/>
</dbReference>
<dbReference type="InterPro" id="IPR042100">
    <property type="entry name" value="Bug_dom1"/>
</dbReference>
<evidence type="ECO:0000313" key="3">
    <source>
        <dbReference type="Proteomes" id="UP000194151"/>
    </source>
</evidence>
<evidence type="ECO:0000313" key="2">
    <source>
        <dbReference type="EMBL" id="ARP81803.1"/>
    </source>
</evidence>
<evidence type="ECO:0000256" key="1">
    <source>
        <dbReference type="ARBA" id="ARBA00006987"/>
    </source>
</evidence>
<dbReference type="KEGG" id="bgv:CAL12_13920"/>
<accession>A0A1W6YMP8</accession>
<keyword evidence="3" id="KW-1185">Reference proteome</keyword>
<dbReference type="AlphaFoldDB" id="A0A1W6YMP8"/>
<dbReference type="Proteomes" id="UP000194151">
    <property type="component" value="Chromosome"/>
</dbReference>
<dbReference type="Pfam" id="PF03401">
    <property type="entry name" value="TctC"/>
    <property type="match status" value="1"/>
</dbReference>
<reference evidence="2 3" key="1">
    <citation type="submission" date="2017-05" db="EMBL/GenBank/DDBJ databases">
        <title>Complete and WGS of Bordetella genogroups.</title>
        <authorList>
            <person name="Spilker T."/>
            <person name="LiPuma J."/>
        </authorList>
    </citation>
    <scope>NUCLEOTIDE SEQUENCE [LARGE SCALE GENOMIC DNA]</scope>
    <source>
        <strain evidence="2 3">AU19157</strain>
    </source>
</reference>
<name>A0A1W6YMP8_9BORD</name>
<dbReference type="Gene3D" id="3.40.190.150">
    <property type="entry name" value="Bordetella uptake gene, domain 1"/>
    <property type="match status" value="1"/>
</dbReference>
<sequence>MVARLLGKRMGSEPGLYKQLPYDAARNYTYVAPVVDTPFVLLANKDAPYKTLTRLIAAAKAAPAFPPARLCYAYLSDGTGLERALQNLFHGAFSRRCLAYRGECFLHGQIHPADLVRGPVAIPLINKSYGRRRKSGR</sequence>